<keyword evidence="7" id="KW-1185">Reference proteome</keyword>
<dbReference type="Gene3D" id="3.30.40.10">
    <property type="entry name" value="Zinc/RING finger domain, C3HC4 (zinc finger)"/>
    <property type="match status" value="1"/>
</dbReference>
<proteinExistence type="predicted"/>
<dbReference type="EMBL" id="MU004196">
    <property type="protein sequence ID" value="KAF2490678.1"/>
    <property type="molecule type" value="Genomic_DNA"/>
</dbReference>
<dbReference type="GO" id="GO:0005634">
    <property type="term" value="C:nucleus"/>
    <property type="evidence" value="ECO:0007669"/>
    <property type="project" value="TreeGrafter"/>
</dbReference>
<keyword evidence="1" id="KW-0479">Metal-binding</keyword>
<dbReference type="AlphaFoldDB" id="A0A6A6QE47"/>
<dbReference type="GO" id="GO:0008270">
    <property type="term" value="F:zinc ion binding"/>
    <property type="evidence" value="ECO:0007669"/>
    <property type="project" value="UniProtKB-KW"/>
</dbReference>
<dbReference type="GO" id="GO:0061630">
    <property type="term" value="F:ubiquitin protein ligase activity"/>
    <property type="evidence" value="ECO:0007669"/>
    <property type="project" value="TreeGrafter"/>
</dbReference>
<dbReference type="SUPFAM" id="SSF57850">
    <property type="entry name" value="RING/U-box"/>
    <property type="match status" value="1"/>
</dbReference>
<evidence type="ECO:0000256" key="2">
    <source>
        <dbReference type="ARBA" id="ARBA00022771"/>
    </source>
</evidence>
<evidence type="ECO:0000256" key="4">
    <source>
        <dbReference type="PROSITE-ProRule" id="PRU00175"/>
    </source>
</evidence>
<organism evidence="6 7">
    <name type="scientific">Lophium mytilinum</name>
    <dbReference type="NCBI Taxonomy" id="390894"/>
    <lineage>
        <taxon>Eukaryota</taxon>
        <taxon>Fungi</taxon>
        <taxon>Dikarya</taxon>
        <taxon>Ascomycota</taxon>
        <taxon>Pezizomycotina</taxon>
        <taxon>Dothideomycetes</taxon>
        <taxon>Pleosporomycetidae</taxon>
        <taxon>Mytilinidiales</taxon>
        <taxon>Mytilinidiaceae</taxon>
        <taxon>Lophium</taxon>
    </lineage>
</organism>
<evidence type="ECO:0000313" key="7">
    <source>
        <dbReference type="Proteomes" id="UP000799750"/>
    </source>
</evidence>
<name>A0A6A6QE47_9PEZI</name>
<dbReference type="PANTHER" id="PTHR45931">
    <property type="entry name" value="SI:CH211-59O9.10"/>
    <property type="match status" value="1"/>
</dbReference>
<accession>A0A6A6QE47</accession>
<feature type="domain" description="RING-type" evidence="5">
    <location>
        <begin position="263"/>
        <end position="304"/>
    </location>
</feature>
<dbReference type="PROSITE" id="PS50089">
    <property type="entry name" value="ZF_RING_2"/>
    <property type="match status" value="1"/>
</dbReference>
<dbReference type="InterPro" id="IPR013083">
    <property type="entry name" value="Znf_RING/FYVE/PHD"/>
</dbReference>
<dbReference type="InterPro" id="IPR001841">
    <property type="entry name" value="Znf_RING"/>
</dbReference>
<dbReference type="SMART" id="SM00184">
    <property type="entry name" value="RING"/>
    <property type="match status" value="1"/>
</dbReference>
<dbReference type="InterPro" id="IPR051834">
    <property type="entry name" value="RING_finger_E3_ligase"/>
</dbReference>
<evidence type="ECO:0000313" key="6">
    <source>
        <dbReference type="EMBL" id="KAF2490678.1"/>
    </source>
</evidence>
<keyword evidence="3" id="KW-0862">Zinc</keyword>
<dbReference type="Pfam" id="PF13639">
    <property type="entry name" value="zf-RING_2"/>
    <property type="match status" value="1"/>
</dbReference>
<dbReference type="Proteomes" id="UP000799750">
    <property type="component" value="Unassembled WGS sequence"/>
</dbReference>
<gene>
    <name evidence="6" type="ORF">BU16DRAFT_131657</name>
</gene>
<evidence type="ECO:0000256" key="3">
    <source>
        <dbReference type="ARBA" id="ARBA00022833"/>
    </source>
</evidence>
<sequence length="350" mass="40352">MYILTWFSSQSSSNSVERTVNTLNIMENFAPDPPVDPTIGQNPLPDLNLDILYNYLRLEGYEERDNVDPWVLRGQMLRAFNSFHRSFYWVAFESDEPDSPARVHNIRASVLRQHPAAEAVFPSIADLEPFIQSVRDRARVVRRIIGLPDPDDEITLGVEQIWEPSSLEIGRMIQAQGIRYLFRLIGELGDDQAQLPANSPEMRIAHGLSNAFNDSAEEATLRFHHYRATALRIADRRERVRRRQEQIWDSIVENCDVDPDEICPICKDDYIEEAPVRTKLCGHIFGANCLGTWVEEHKNCPMCRRIFNIEDSTDQSDDSDDSEDSDDDVYRDLYDGWDEHVETIIHSLDV</sequence>
<dbReference type="OrthoDB" id="8062037at2759"/>
<evidence type="ECO:0000256" key="1">
    <source>
        <dbReference type="ARBA" id="ARBA00022723"/>
    </source>
</evidence>
<keyword evidence="2 4" id="KW-0863">Zinc-finger</keyword>
<dbReference type="PANTHER" id="PTHR45931:SF3">
    <property type="entry name" value="RING ZINC FINGER-CONTAINING PROTEIN"/>
    <property type="match status" value="1"/>
</dbReference>
<dbReference type="GO" id="GO:0006511">
    <property type="term" value="P:ubiquitin-dependent protein catabolic process"/>
    <property type="evidence" value="ECO:0007669"/>
    <property type="project" value="TreeGrafter"/>
</dbReference>
<protein>
    <recommendedName>
        <fullName evidence="5">RING-type domain-containing protein</fullName>
    </recommendedName>
</protein>
<evidence type="ECO:0000259" key="5">
    <source>
        <dbReference type="PROSITE" id="PS50089"/>
    </source>
</evidence>
<reference evidence="6" key="1">
    <citation type="journal article" date="2020" name="Stud. Mycol.">
        <title>101 Dothideomycetes genomes: a test case for predicting lifestyles and emergence of pathogens.</title>
        <authorList>
            <person name="Haridas S."/>
            <person name="Albert R."/>
            <person name="Binder M."/>
            <person name="Bloem J."/>
            <person name="Labutti K."/>
            <person name="Salamov A."/>
            <person name="Andreopoulos B."/>
            <person name="Baker S."/>
            <person name="Barry K."/>
            <person name="Bills G."/>
            <person name="Bluhm B."/>
            <person name="Cannon C."/>
            <person name="Castanera R."/>
            <person name="Culley D."/>
            <person name="Daum C."/>
            <person name="Ezra D."/>
            <person name="Gonzalez J."/>
            <person name="Henrissat B."/>
            <person name="Kuo A."/>
            <person name="Liang C."/>
            <person name="Lipzen A."/>
            <person name="Lutzoni F."/>
            <person name="Magnuson J."/>
            <person name="Mondo S."/>
            <person name="Nolan M."/>
            <person name="Ohm R."/>
            <person name="Pangilinan J."/>
            <person name="Park H.-J."/>
            <person name="Ramirez L."/>
            <person name="Alfaro M."/>
            <person name="Sun H."/>
            <person name="Tritt A."/>
            <person name="Yoshinaga Y."/>
            <person name="Zwiers L.-H."/>
            <person name="Turgeon B."/>
            <person name="Goodwin S."/>
            <person name="Spatafora J."/>
            <person name="Crous P."/>
            <person name="Grigoriev I."/>
        </authorList>
    </citation>
    <scope>NUCLEOTIDE SEQUENCE</scope>
    <source>
        <strain evidence="6">CBS 269.34</strain>
    </source>
</reference>